<organism evidence="2 3">
    <name type="scientific">Agromyces ramosus</name>
    <dbReference type="NCBI Taxonomy" id="33879"/>
    <lineage>
        <taxon>Bacteria</taxon>
        <taxon>Bacillati</taxon>
        <taxon>Actinomycetota</taxon>
        <taxon>Actinomycetes</taxon>
        <taxon>Micrococcales</taxon>
        <taxon>Microbacteriaceae</taxon>
        <taxon>Agromyces</taxon>
    </lineage>
</organism>
<sequence length="119" mass="13603">MARATWEELTDGLSPEDLGKLEAFRDRGLALGDVEMRVNRTDVSFARRRVFASAYVKSHWLEVGIELLRRAEHPKLRTAFPTTKKVTMHRLTFGSVDELDDAFDDLLREAWETVGPGTR</sequence>
<reference evidence="2 3" key="1">
    <citation type="submission" date="2019-02" db="EMBL/GenBank/DDBJ databases">
        <title>Genomic Encyclopedia of Type Strains, Phase IV (KMG-IV): sequencing the most valuable type-strain genomes for metagenomic binning, comparative biology and taxonomic classification.</title>
        <authorList>
            <person name="Goeker M."/>
        </authorList>
    </citation>
    <scope>NUCLEOTIDE SEQUENCE [LARGE SCALE GENOMIC DNA]</scope>
    <source>
        <strain evidence="2 3">DSM 43045</strain>
    </source>
</reference>
<name>A0A4Q7M8U0_9MICO</name>
<accession>A0A4Q7M8U0</accession>
<comment type="caution">
    <text evidence="2">The sequence shown here is derived from an EMBL/GenBank/DDBJ whole genome shotgun (WGS) entry which is preliminary data.</text>
</comment>
<dbReference type="Proteomes" id="UP000293289">
    <property type="component" value="Unassembled WGS sequence"/>
</dbReference>
<keyword evidence="3" id="KW-1185">Reference proteome</keyword>
<gene>
    <name evidence="2" type="ORF">EV187_3516</name>
</gene>
<evidence type="ECO:0000313" key="3">
    <source>
        <dbReference type="Proteomes" id="UP000293289"/>
    </source>
</evidence>
<evidence type="ECO:0000259" key="1">
    <source>
        <dbReference type="Pfam" id="PF18899"/>
    </source>
</evidence>
<dbReference type="RefSeq" id="WP_130354345.1">
    <property type="nucleotide sequence ID" value="NZ_SGWY01000004.1"/>
</dbReference>
<dbReference type="InterPro" id="IPR043714">
    <property type="entry name" value="DUF5655"/>
</dbReference>
<feature type="domain" description="DUF5655" evidence="1">
    <location>
        <begin position="25"/>
        <end position="113"/>
    </location>
</feature>
<dbReference type="OrthoDB" id="4942476at2"/>
<proteinExistence type="predicted"/>
<dbReference type="Pfam" id="PF18899">
    <property type="entry name" value="DUF5655"/>
    <property type="match status" value="1"/>
</dbReference>
<protein>
    <recommendedName>
        <fullName evidence="1">DUF5655 domain-containing protein</fullName>
    </recommendedName>
</protein>
<evidence type="ECO:0000313" key="2">
    <source>
        <dbReference type="EMBL" id="RZS63607.1"/>
    </source>
</evidence>
<dbReference type="EMBL" id="SGWY01000004">
    <property type="protein sequence ID" value="RZS63607.1"/>
    <property type="molecule type" value="Genomic_DNA"/>
</dbReference>
<dbReference type="AlphaFoldDB" id="A0A4Q7M8U0"/>